<keyword evidence="2" id="KW-1185">Reference proteome</keyword>
<evidence type="ECO:0008006" key="3">
    <source>
        <dbReference type="Google" id="ProtNLM"/>
    </source>
</evidence>
<dbReference type="RefSeq" id="WP_243490658.1">
    <property type="nucleotide sequence ID" value="NZ_CP063361.1"/>
</dbReference>
<dbReference type="Proteomes" id="UP000831532">
    <property type="component" value="Chromosome"/>
</dbReference>
<organism evidence="1 2">
    <name type="scientific">Massilia violaceinigra</name>
    <dbReference type="NCBI Taxonomy" id="2045208"/>
    <lineage>
        <taxon>Bacteria</taxon>
        <taxon>Pseudomonadati</taxon>
        <taxon>Pseudomonadota</taxon>
        <taxon>Betaproteobacteria</taxon>
        <taxon>Burkholderiales</taxon>
        <taxon>Oxalobacteraceae</taxon>
        <taxon>Telluria group</taxon>
        <taxon>Massilia</taxon>
    </lineage>
</organism>
<accession>A0ABY4A602</accession>
<reference evidence="1 2" key="1">
    <citation type="submission" date="2020-10" db="EMBL/GenBank/DDBJ databases">
        <title>Genome analysis of Massilia species.</title>
        <authorList>
            <person name="Jung D.-H."/>
        </authorList>
    </citation>
    <scope>NUCLEOTIDE SEQUENCE [LARGE SCALE GENOMIC DNA]</scope>
    <source>
        <strain evidence="2">sipir</strain>
    </source>
</reference>
<evidence type="ECO:0000313" key="2">
    <source>
        <dbReference type="Proteomes" id="UP000831532"/>
    </source>
</evidence>
<gene>
    <name evidence="1" type="ORF">INH39_29220</name>
</gene>
<proteinExistence type="predicted"/>
<protein>
    <recommendedName>
        <fullName evidence="3">DUF1444 domain-containing protein</fullName>
    </recommendedName>
</protein>
<name>A0ABY4A602_9BURK</name>
<evidence type="ECO:0000313" key="1">
    <source>
        <dbReference type="EMBL" id="UOD29439.1"/>
    </source>
</evidence>
<sequence>MMTDAARRRGETQPIRFDADAFSLTIGTDDTRVLYLHNVYRDYCQAGKGERAKVIDVFLAAASQPPRPATFAQCRQSLLPILRRRAMSEVLRLTQLADNDSEHNARAMLPFSEDAVLMLGYDTEHAVEPLAASDLKAWGVSAEECLAAALDNLRDRSVCNFDEALPGVFLSAWNDTYDSSRLLFPDIVHQLNLGADPVMMMPTRSRLIATSANNIAGMLAMVDLAQRFADQEGRQVSALMYRFHKGRAVEYVPAEPVAGQLKLFQSQSLASEYELQKGLLEKFHRRKGIDIFVSSCKVLQRAGESAFTMCTWTEGVSSLLPKTDVVVLVRLDGSGKLLDTTVLAWDELASKTGALKLLDASYPPRYRTTEFPPKAVRDTLVTIAL</sequence>
<dbReference type="EMBL" id="CP063361">
    <property type="protein sequence ID" value="UOD29439.1"/>
    <property type="molecule type" value="Genomic_DNA"/>
</dbReference>